<comment type="caution">
    <text evidence="10">The sequence shown here is derived from an EMBL/GenBank/DDBJ whole genome shotgun (WGS) entry which is preliminary data.</text>
</comment>
<evidence type="ECO:0000256" key="6">
    <source>
        <dbReference type="ARBA" id="ARBA00022833"/>
    </source>
</evidence>
<dbReference type="PANTHER" id="PTHR23226">
    <property type="entry name" value="ZINC FINGER AND SCAN DOMAIN-CONTAINING"/>
    <property type="match status" value="1"/>
</dbReference>
<dbReference type="FunFam" id="3.30.160.60:FF:002343">
    <property type="entry name" value="Zinc finger protein 33A"/>
    <property type="match status" value="1"/>
</dbReference>
<dbReference type="EMBL" id="JTDE01021455">
    <property type="protein sequence ID" value="KAF7232907.1"/>
    <property type="molecule type" value="Genomic_DNA"/>
</dbReference>
<dbReference type="Pfam" id="PF13894">
    <property type="entry name" value="zf-C2H2_4"/>
    <property type="match status" value="1"/>
</dbReference>
<dbReference type="InterPro" id="IPR013087">
    <property type="entry name" value="Znf_C2H2_type"/>
</dbReference>
<keyword evidence="6" id="KW-0862">Zinc</keyword>
<keyword evidence="3" id="KW-0479">Metal-binding</keyword>
<dbReference type="Gene3D" id="3.30.160.60">
    <property type="entry name" value="Classic Zinc Finger"/>
    <property type="match status" value="4"/>
</dbReference>
<protein>
    <recommendedName>
        <fullName evidence="9">C2H2-type domain-containing protein</fullName>
    </recommendedName>
</protein>
<dbReference type="OrthoDB" id="3437960at2759"/>
<keyword evidence="7" id="KW-0539">Nucleus</keyword>
<dbReference type="Pfam" id="PF00096">
    <property type="entry name" value="zf-C2H2"/>
    <property type="match status" value="2"/>
</dbReference>
<dbReference type="GO" id="GO:0000981">
    <property type="term" value="F:DNA-binding transcription factor activity, RNA polymerase II-specific"/>
    <property type="evidence" value="ECO:0007669"/>
    <property type="project" value="TreeGrafter"/>
</dbReference>
<dbReference type="InterPro" id="IPR036236">
    <property type="entry name" value="Znf_C2H2_sf"/>
</dbReference>
<dbReference type="Proteomes" id="UP000822476">
    <property type="component" value="Unassembled WGS sequence"/>
</dbReference>
<organism evidence="10 11">
    <name type="scientific">Paragonimus skrjabini miyazakii</name>
    <dbReference type="NCBI Taxonomy" id="59628"/>
    <lineage>
        <taxon>Eukaryota</taxon>
        <taxon>Metazoa</taxon>
        <taxon>Spiralia</taxon>
        <taxon>Lophotrochozoa</taxon>
        <taxon>Platyhelminthes</taxon>
        <taxon>Trematoda</taxon>
        <taxon>Digenea</taxon>
        <taxon>Plagiorchiida</taxon>
        <taxon>Troglotremata</taxon>
        <taxon>Troglotrematidae</taxon>
        <taxon>Paragonimus</taxon>
    </lineage>
</organism>
<evidence type="ECO:0000313" key="11">
    <source>
        <dbReference type="Proteomes" id="UP000822476"/>
    </source>
</evidence>
<dbReference type="GO" id="GO:0000978">
    <property type="term" value="F:RNA polymerase II cis-regulatory region sequence-specific DNA binding"/>
    <property type="evidence" value="ECO:0007669"/>
    <property type="project" value="TreeGrafter"/>
</dbReference>
<reference evidence="10" key="1">
    <citation type="submission" date="2019-07" db="EMBL/GenBank/DDBJ databases">
        <title>Annotation for the trematode Paragonimus miyazaki's.</title>
        <authorList>
            <person name="Choi Y.-J."/>
        </authorList>
    </citation>
    <scope>NUCLEOTIDE SEQUENCE</scope>
    <source>
        <strain evidence="10">Japan</strain>
    </source>
</reference>
<dbReference type="FunFam" id="3.30.160.60:FF:000512">
    <property type="entry name" value="zinc finger protein 197 isoform X1"/>
    <property type="match status" value="1"/>
</dbReference>
<evidence type="ECO:0000256" key="4">
    <source>
        <dbReference type="ARBA" id="ARBA00022737"/>
    </source>
</evidence>
<evidence type="ECO:0000256" key="2">
    <source>
        <dbReference type="ARBA" id="ARBA00006991"/>
    </source>
</evidence>
<dbReference type="SMART" id="SM00355">
    <property type="entry name" value="ZnF_C2H2"/>
    <property type="match status" value="4"/>
</dbReference>
<evidence type="ECO:0000256" key="5">
    <source>
        <dbReference type="ARBA" id="ARBA00022771"/>
    </source>
</evidence>
<evidence type="ECO:0000256" key="8">
    <source>
        <dbReference type="PROSITE-ProRule" id="PRU00042"/>
    </source>
</evidence>
<accession>A0A8S9YEP5</accession>
<keyword evidence="11" id="KW-1185">Reference proteome</keyword>
<comment type="similarity">
    <text evidence="2">Belongs to the krueppel C2H2-type zinc-finger protein family.</text>
</comment>
<dbReference type="GO" id="GO:0005634">
    <property type="term" value="C:nucleus"/>
    <property type="evidence" value="ECO:0007669"/>
    <property type="project" value="UniProtKB-SubCell"/>
</dbReference>
<evidence type="ECO:0000313" key="10">
    <source>
        <dbReference type="EMBL" id="KAF7232907.1"/>
    </source>
</evidence>
<name>A0A8S9YEP5_9TREM</name>
<dbReference type="SUPFAM" id="SSF57667">
    <property type="entry name" value="beta-beta-alpha zinc fingers"/>
    <property type="match status" value="2"/>
</dbReference>
<feature type="domain" description="C2H2-type" evidence="9">
    <location>
        <begin position="252"/>
        <end position="272"/>
    </location>
</feature>
<sequence length="316" mass="35237">MSSHNGLPYYLDGLVLSVEDRMLSPQPELTKNTIPVLYTKRLFSFSFPTELPLYDSVNRDCSPARFPPAIAPKWMLPDQFKQNSSSTPDPLQCATWTSLLPTLHPTFISGVPQDPDWSSFRTIAEPLDNIQRPSKEISRLAVEQSLCVKTEANSSASVELDRLGLKRHQCDHCPKWFNRSSDLVKHRRTHTGEKPFACHHCGRAFSDSSSLSAHKRIHTGERPYTCSDCGKSFSVSSSLIKHRRIHTGEKPYKCLACGRTFSDNSSYGSHRKRSQRCTNSIIPTSTSAAFEASFSTVPKVLCIPCPASKSPSSTET</sequence>
<feature type="domain" description="C2H2-type" evidence="9">
    <location>
        <begin position="168"/>
        <end position="195"/>
    </location>
</feature>
<proteinExistence type="inferred from homology"/>
<dbReference type="PANTHER" id="PTHR23226:SF416">
    <property type="entry name" value="FI01424P"/>
    <property type="match status" value="1"/>
</dbReference>
<feature type="domain" description="C2H2-type" evidence="9">
    <location>
        <begin position="196"/>
        <end position="223"/>
    </location>
</feature>
<keyword evidence="5 8" id="KW-0863">Zinc-finger</keyword>
<dbReference type="GO" id="GO:0008270">
    <property type="term" value="F:zinc ion binding"/>
    <property type="evidence" value="ECO:0007669"/>
    <property type="project" value="UniProtKB-KW"/>
</dbReference>
<dbReference type="PROSITE" id="PS00028">
    <property type="entry name" value="ZINC_FINGER_C2H2_1"/>
    <property type="match status" value="3"/>
</dbReference>
<evidence type="ECO:0000259" key="9">
    <source>
        <dbReference type="PROSITE" id="PS50157"/>
    </source>
</evidence>
<evidence type="ECO:0000256" key="3">
    <source>
        <dbReference type="ARBA" id="ARBA00022723"/>
    </source>
</evidence>
<dbReference type="AlphaFoldDB" id="A0A8S9YEP5"/>
<dbReference type="PROSITE" id="PS50157">
    <property type="entry name" value="ZINC_FINGER_C2H2_2"/>
    <property type="match status" value="4"/>
</dbReference>
<gene>
    <name evidence="10" type="ORF">EG68_10322</name>
</gene>
<comment type="subcellular location">
    <subcellularLocation>
        <location evidence="1">Nucleus</location>
    </subcellularLocation>
</comment>
<evidence type="ECO:0000256" key="1">
    <source>
        <dbReference type="ARBA" id="ARBA00004123"/>
    </source>
</evidence>
<dbReference type="FunFam" id="3.30.160.60:FF:000135">
    <property type="entry name" value="Zinc finger protein 358"/>
    <property type="match status" value="1"/>
</dbReference>
<keyword evidence="4" id="KW-0677">Repeat</keyword>
<evidence type="ECO:0000256" key="7">
    <source>
        <dbReference type="ARBA" id="ARBA00023242"/>
    </source>
</evidence>
<feature type="domain" description="C2H2-type" evidence="9">
    <location>
        <begin position="224"/>
        <end position="251"/>
    </location>
</feature>
<dbReference type="FunFam" id="3.30.160.60:FF:000557">
    <property type="entry name" value="zinc finger and SCAN domain-containing protein 29"/>
    <property type="match status" value="1"/>
</dbReference>